<evidence type="ECO:0000313" key="15">
    <source>
        <dbReference type="Proteomes" id="UP000811246"/>
    </source>
</evidence>
<comment type="similarity">
    <text evidence="2">Belongs to the CSC1 (TC 1.A.17) family.</text>
</comment>
<feature type="transmembrane region" description="Helical" evidence="10">
    <location>
        <begin position="406"/>
        <end position="426"/>
    </location>
</feature>
<dbReference type="InterPro" id="IPR027815">
    <property type="entry name" value="CSC1/OSCA1-like_cyt"/>
</dbReference>
<feature type="transmembrane region" description="Helical" evidence="10">
    <location>
        <begin position="446"/>
        <end position="465"/>
    </location>
</feature>
<evidence type="ECO:0000256" key="4">
    <source>
        <dbReference type="ARBA" id="ARBA00022692"/>
    </source>
</evidence>
<evidence type="ECO:0000256" key="2">
    <source>
        <dbReference type="ARBA" id="ARBA00007779"/>
    </source>
</evidence>
<organism evidence="14 15">
    <name type="scientific">Carya illinoinensis</name>
    <name type="common">Pecan</name>
    <dbReference type="NCBI Taxonomy" id="32201"/>
    <lineage>
        <taxon>Eukaryota</taxon>
        <taxon>Viridiplantae</taxon>
        <taxon>Streptophyta</taxon>
        <taxon>Embryophyta</taxon>
        <taxon>Tracheophyta</taxon>
        <taxon>Spermatophyta</taxon>
        <taxon>Magnoliopsida</taxon>
        <taxon>eudicotyledons</taxon>
        <taxon>Gunneridae</taxon>
        <taxon>Pentapetalae</taxon>
        <taxon>rosids</taxon>
        <taxon>fabids</taxon>
        <taxon>Fagales</taxon>
        <taxon>Juglandaceae</taxon>
        <taxon>Carya</taxon>
    </lineage>
</organism>
<dbReference type="PANTHER" id="PTHR13018:SF117">
    <property type="entry name" value="CSC1-LIKE PROTEIN RXW8"/>
    <property type="match status" value="1"/>
</dbReference>
<dbReference type="InterPro" id="IPR032880">
    <property type="entry name" value="CSC1/OSCA1-like_N"/>
</dbReference>
<evidence type="ECO:0000256" key="9">
    <source>
        <dbReference type="ARBA" id="ARBA00023303"/>
    </source>
</evidence>
<keyword evidence="8 10" id="KW-0472">Membrane</keyword>
<keyword evidence="7" id="KW-0406">Ion transport</keyword>
<dbReference type="Pfam" id="PF13967">
    <property type="entry name" value="RSN1_TM"/>
    <property type="match status" value="1"/>
</dbReference>
<protein>
    <recommendedName>
        <fullName evidence="16">CSC1-like protein RXW8</fullName>
    </recommendedName>
</protein>
<dbReference type="EMBL" id="CM031831">
    <property type="protein sequence ID" value="KAG6705285.1"/>
    <property type="molecule type" value="Genomic_DNA"/>
</dbReference>
<comment type="subcellular location">
    <subcellularLocation>
        <location evidence="1">Membrane</location>
        <topology evidence="1">Multi-pass membrane protein</topology>
    </subcellularLocation>
</comment>
<dbReference type="Pfam" id="PF14703">
    <property type="entry name" value="PHM7_cyt"/>
    <property type="match status" value="1"/>
</dbReference>
<dbReference type="OrthoDB" id="1689567at2759"/>
<dbReference type="InterPro" id="IPR045122">
    <property type="entry name" value="Csc1-like"/>
</dbReference>
<feature type="transmembrane region" description="Helical" evidence="10">
    <location>
        <begin position="354"/>
        <end position="373"/>
    </location>
</feature>
<dbReference type="Pfam" id="PF02714">
    <property type="entry name" value="RSN1_7TM"/>
    <property type="match status" value="1"/>
</dbReference>
<evidence type="ECO:0000256" key="1">
    <source>
        <dbReference type="ARBA" id="ARBA00004141"/>
    </source>
</evidence>
<feature type="transmembrane region" description="Helical" evidence="10">
    <location>
        <begin position="143"/>
        <end position="164"/>
    </location>
</feature>
<dbReference type="Proteomes" id="UP000811246">
    <property type="component" value="Chromosome 7"/>
</dbReference>
<feature type="transmembrane region" description="Helical" evidence="10">
    <location>
        <begin position="86"/>
        <end position="110"/>
    </location>
</feature>
<evidence type="ECO:0000259" key="12">
    <source>
        <dbReference type="Pfam" id="PF13967"/>
    </source>
</evidence>
<proteinExistence type="inferred from homology"/>
<keyword evidence="6 10" id="KW-1133">Transmembrane helix</keyword>
<dbReference type="GO" id="GO:0005227">
    <property type="term" value="F:calcium-activated cation channel activity"/>
    <property type="evidence" value="ECO:0007669"/>
    <property type="project" value="InterPro"/>
</dbReference>
<keyword evidence="4 10" id="KW-0812">Transmembrane</keyword>
<keyword evidence="9" id="KW-0407">Ion channel</keyword>
<feature type="transmembrane region" description="Helical" evidence="10">
    <location>
        <begin position="546"/>
        <end position="578"/>
    </location>
</feature>
<evidence type="ECO:0000256" key="10">
    <source>
        <dbReference type="SAM" id="Phobius"/>
    </source>
</evidence>
<dbReference type="InterPro" id="IPR003864">
    <property type="entry name" value="CSC1/OSCA1-like_7TM"/>
</dbReference>
<reference evidence="14" key="1">
    <citation type="submission" date="2021-01" db="EMBL/GenBank/DDBJ databases">
        <authorList>
            <person name="Lovell J.T."/>
            <person name="Bentley N."/>
            <person name="Bhattarai G."/>
            <person name="Jenkins J.W."/>
            <person name="Sreedasyam A."/>
            <person name="Alarcon Y."/>
            <person name="Bock C."/>
            <person name="Boston L."/>
            <person name="Carlson J."/>
            <person name="Cervantes K."/>
            <person name="Clermont K."/>
            <person name="Krom N."/>
            <person name="Kubenka K."/>
            <person name="Mamidi S."/>
            <person name="Mattison C."/>
            <person name="Monteros M."/>
            <person name="Pisani C."/>
            <person name="Plott C."/>
            <person name="Rajasekar S."/>
            <person name="Rhein H.S."/>
            <person name="Rohla C."/>
            <person name="Song M."/>
            <person name="Hilaire R.S."/>
            <person name="Shu S."/>
            <person name="Wells L."/>
            <person name="Wang X."/>
            <person name="Webber J."/>
            <person name="Heerema R.J."/>
            <person name="Klein P."/>
            <person name="Conner P."/>
            <person name="Grauke L."/>
            <person name="Grimwood J."/>
            <person name="Schmutz J."/>
            <person name="Randall J.J."/>
        </authorList>
    </citation>
    <scope>NUCLEOTIDE SEQUENCE</scope>
    <source>
        <tissue evidence="14">Leaf</tissue>
    </source>
</reference>
<feature type="domain" description="CSC1/OSCA1-like 7TM region" evidence="11">
    <location>
        <begin position="352"/>
        <end position="619"/>
    </location>
</feature>
<dbReference type="PANTHER" id="PTHR13018">
    <property type="entry name" value="PROBABLE MEMBRANE PROTEIN DUF221-RELATED"/>
    <property type="match status" value="1"/>
</dbReference>
<evidence type="ECO:0000256" key="8">
    <source>
        <dbReference type="ARBA" id="ARBA00023136"/>
    </source>
</evidence>
<evidence type="ECO:0008006" key="16">
    <source>
        <dbReference type="Google" id="ProtNLM"/>
    </source>
</evidence>
<evidence type="ECO:0000256" key="5">
    <source>
        <dbReference type="ARBA" id="ARBA00022837"/>
    </source>
</evidence>
<evidence type="ECO:0000256" key="7">
    <source>
        <dbReference type="ARBA" id="ARBA00023065"/>
    </source>
</evidence>
<feature type="domain" description="CSC1/OSCA1-like N-terminal transmembrane" evidence="12">
    <location>
        <begin position="5"/>
        <end position="165"/>
    </location>
</feature>
<accession>A0A922ENT5</accession>
<evidence type="ECO:0000259" key="11">
    <source>
        <dbReference type="Pfam" id="PF02714"/>
    </source>
</evidence>
<evidence type="ECO:0000313" key="14">
    <source>
        <dbReference type="EMBL" id="KAG6705285.1"/>
    </source>
</evidence>
<evidence type="ECO:0000259" key="13">
    <source>
        <dbReference type="Pfam" id="PF14703"/>
    </source>
</evidence>
<dbReference type="AlphaFoldDB" id="A0A922ENT5"/>
<evidence type="ECO:0000256" key="3">
    <source>
        <dbReference type="ARBA" id="ARBA00022448"/>
    </source>
</evidence>
<name>A0A922ENT5_CARIL</name>
<feature type="transmembrane region" description="Helical" evidence="10">
    <location>
        <begin position="627"/>
        <end position="645"/>
    </location>
</feature>
<gene>
    <name evidence="14" type="ORF">I3842_07G172900</name>
</gene>
<comment type="caution">
    <text evidence="14">The sequence shown here is derived from an EMBL/GenBank/DDBJ whole genome shotgun (WGS) entry which is preliminary data.</text>
</comment>
<feature type="domain" description="CSC1/OSCA1-like cytosolic" evidence="13">
    <location>
        <begin position="186"/>
        <end position="341"/>
    </location>
</feature>
<sequence>MNISALLTSAGINTGVCLVLLSLYSILRKQPSNVSVYFGRRLAPVCSRRSDPFCFERFVPSPSWIVKAWETSEEEIYGTGGMDAVVFLRIVVFSIRIFSIAVIICFFLVLPVNYYGQEMRHKKIPSEPLEVFTIENVKEGSKWLWAHCLALYIITCSACILLYFEYKSITKMRLERITRSPPNPSHFTVLIRAIPRSSQETYSDSVKNFFTKYHSSSYLSHQMVYRCGRVQKLMSDAEKMYMIFKDASFEQNCKPSLMQRGLCGAPTSSFTIISSEMDNVRGKSGFIHMDLAKIEKECAAAFVFFKTRYAATVTAEVLQSSNPMLWVTDLAPEPHDVYWSNLCIPYRQLWIRKIGTLMAAIAFVLVFLIPITFVQGLTQLDQLQQTFPFLRGLLKKKYMNQLVTGYLPSVILILALYTVPPIMMLFSAVEGSISRSGRKKSACCKVLYFTIWNVFFVNVFTGSVISQLNVFSSVKDIPAQLAKAVPRQARFFTTYVLTSGWASLSCEVVQVFALFCNLVKRFILRIKDDFSHCPLSFPYHTEVPRLLLFGFLGFTCSILTPLILPFLLIYFALAYLVYKNQILNVYITKYESGGQFWPIAHNTTIFSLVLSQIIALGVFGIKESSVASGFTIPLIICTLLFNEYCRQRFLPTFKNNAAEVLIEMDRKDELCGRMEETYRDLHTVYCQFTATSHELCRCGCLNHRGDVKSIPNWEKLNPGLIYPTLGRLPLPGIKLEVIGWLSLFLSFSGKDRSQLKGSLTIHCNLDIEETSKK</sequence>
<evidence type="ECO:0000256" key="6">
    <source>
        <dbReference type="ARBA" id="ARBA00022989"/>
    </source>
</evidence>
<feature type="transmembrane region" description="Helical" evidence="10">
    <location>
        <begin position="6"/>
        <end position="27"/>
    </location>
</feature>
<keyword evidence="3" id="KW-0813">Transport</keyword>
<keyword evidence="5" id="KW-0106">Calcium</keyword>
<feature type="transmembrane region" description="Helical" evidence="10">
    <location>
        <begin position="599"/>
        <end position="621"/>
    </location>
</feature>
<dbReference type="GO" id="GO:0005886">
    <property type="term" value="C:plasma membrane"/>
    <property type="evidence" value="ECO:0007669"/>
    <property type="project" value="TreeGrafter"/>
</dbReference>